<keyword evidence="4" id="KW-1185">Reference proteome</keyword>
<feature type="chain" id="PRO_5044549552" description="DUF4148 domain-containing protein" evidence="1">
    <location>
        <begin position="47"/>
        <end position="201"/>
    </location>
</feature>
<accession>A0A167H733</accession>
<evidence type="ECO:0000313" key="4">
    <source>
        <dbReference type="Proteomes" id="UP000185657"/>
    </source>
</evidence>
<evidence type="ECO:0000313" key="5">
    <source>
        <dbReference type="Proteomes" id="UP000185680"/>
    </source>
</evidence>
<dbReference type="InterPro" id="IPR025421">
    <property type="entry name" value="DUF4148"/>
</dbReference>
<reference evidence="3 4" key="1">
    <citation type="submission" date="2016-02" db="EMBL/GenBank/DDBJ databases">
        <title>Draft genome sequence of Hydrogenophaga sp. LPB0072.</title>
        <authorList>
            <person name="Shin S.-K."/>
            <person name="Yi H."/>
        </authorList>
    </citation>
    <scope>NUCLEOTIDE SEQUENCE [LARGE SCALE GENOMIC DNA]</scope>
    <source>
        <strain evidence="3 4">LPB0072</strain>
    </source>
</reference>
<dbReference type="KEGG" id="hyl:LPB072_06480"/>
<dbReference type="Proteomes" id="UP000185680">
    <property type="component" value="Chromosome"/>
</dbReference>
<evidence type="ECO:0008006" key="6">
    <source>
        <dbReference type="Google" id="ProtNLM"/>
    </source>
</evidence>
<proteinExistence type="predicted"/>
<evidence type="ECO:0000313" key="3">
    <source>
        <dbReference type="EMBL" id="OAD40413.1"/>
    </source>
</evidence>
<dbReference type="Pfam" id="PF13663">
    <property type="entry name" value="DUF4148"/>
    <property type="match status" value="3"/>
</dbReference>
<name>A0A167H733_9BURK</name>
<dbReference type="Proteomes" id="UP000185657">
    <property type="component" value="Unassembled WGS sequence"/>
</dbReference>
<organism evidence="2 5">
    <name type="scientific">Hydrogenophaga crassostreae</name>
    <dbReference type="NCBI Taxonomy" id="1763535"/>
    <lineage>
        <taxon>Bacteria</taxon>
        <taxon>Pseudomonadati</taxon>
        <taxon>Pseudomonadota</taxon>
        <taxon>Betaproteobacteria</taxon>
        <taxon>Burkholderiales</taxon>
        <taxon>Comamonadaceae</taxon>
        <taxon>Hydrogenophaga</taxon>
    </lineage>
</organism>
<evidence type="ECO:0000256" key="1">
    <source>
        <dbReference type="SAM" id="SignalP"/>
    </source>
</evidence>
<evidence type="ECO:0000313" key="2">
    <source>
        <dbReference type="EMBL" id="AOW12544.1"/>
    </source>
</evidence>
<protein>
    <recommendedName>
        <fullName evidence="6">DUF4148 domain-containing protein</fullName>
    </recommendedName>
</protein>
<sequence>MSPAKSQASRQSSTTVKGITTMKTTRIALIALSLTAAAAGSTAAFASDMNGKTRAQVHAELLQAQRDGTLIANNMNGATFRDLNPGQYPARQAATSMTRAQVQAELAEARSNGTLIANNMNGATYRDLHPGLYPAKQAKTTVTRAQVQAELAEARRNGTLIANNMSGATYRDLYPGNFPAKRDNEASLLGLGEISTTTRLN</sequence>
<dbReference type="AlphaFoldDB" id="A0A167H733"/>
<reference evidence="2 5" key="2">
    <citation type="submission" date="2016-10" db="EMBL/GenBank/DDBJ databases">
        <title>Hydorgenophaga sp. LPB0072 isolated from gastropod.</title>
        <authorList>
            <person name="Kim E."/>
            <person name="Yi H."/>
        </authorList>
    </citation>
    <scope>NUCLEOTIDE SEQUENCE [LARGE SCALE GENOMIC DNA]</scope>
    <source>
        <strain evidence="2 5">LPB0072</strain>
    </source>
</reference>
<dbReference type="EMBL" id="CP017476">
    <property type="protein sequence ID" value="AOW12544.1"/>
    <property type="molecule type" value="Genomic_DNA"/>
</dbReference>
<gene>
    <name evidence="2" type="ORF">LPB072_06480</name>
    <name evidence="3" type="ORF">LPB72_15965</name>
</gene>
<keyword evidence="1" id="KW-0732">Signal</keyword>
<feature type="signal peptide" evidence="1">
    <location>
        <begin position="1"/>
        <end position="46"/>
    </location>
</feature>
<dbReference type="EMBL" id="LVWD01000030">
    <property type="protein sequence ID" value="OAD40413.1"/>
    <property type="molecule type" value="Genomic_DNA"/>
</dbReference>